<keyword evidence="2 5" id="KW-0067">ATP-binding</keyword>
<protein>
    <submittedName>
        <fullName evidence="5">ABC transporter ATP-binding protein</fullName>
    </submittedName>
</protein>
<dbReference type="CDD" id="cd03221">
    <property type="entry name" value="ABCF_EF-3"/>
    <property type="match status" value="2"/>
</dbReference>
<dbReference type="FunFam" id="3.40.50.300:FF:000011">
    <property type="entry name" value="Putative ABC transporter ATP-binding component"/>
    <property type="match status" value="1"/>
</dbReference>
<keyword evidence="3" id="KW-0175">Coiled coil</keyword>
<dbReference type="Proteomes" id="UP000033103">
    <property type="component" value="Chromosome"/>
</dbReference>
<dbReference type="PANTHER" id="PTHR42855:SF2">
    <property type="entry name" value="DRUG RESISTANCE ABC TRANSPORTER,ATP-BINDING PROTEIN"/>
    <property type="match status" value="1"/>
</dbReference>
<evidence type="ECO:0000256" key="1">
    <source>
        <dbReference type="ARBA" id="ARBA00022741"/>
    </source>
</evidence>
<name>A0A0E3UTG3_9FUSO</name>
<evidence type="ECO:0000256" key="2">
    <source>
        <dbReference type="ARBA" id="ARBA00022840"/>
    </source>
</evidence>
<dbReference type="EMBL" id="CP011280">
    <property type="protein sequence ID" value="AKC95069.1"/>
    <property type="molecule type" value="Genomic_DNA"/>
</dbReference>
<dbReference type="AlphaFoldDB" id="A0A0E3UTG3"/>
<keyword evidence="1" id="KW-0547">Nucleotide-binding</keyword>
<dbReference type="HOGENOM" id="CLU_000604_36_0_0"/>
<organism evidence="5 6">
    <name type="scientific">Sneathia vaginalis</name>
    <dbReference type="NCBI Taxonomy" id="187101"/>
    <lineage>
        <taxon>Bacteria</taxon>
        <taxon>Fusobacteriati</taxon>
        <taxon>Fusobacteriota</taxon>
        <taxon>Fusobacteriia</taxon>
        <taxon>Fusobacteriales</taxon>
        <taxon>Leptotrichiaceae</taxon>
        <taxon>Sneathia</taxon>
    </lineage>
</organism>
<dbReference type="Pfam" id="PF00005">
    <property type="entry name" value="ABC_tran"/>
    <property type="match status" value="2"/>
</dbReference>
<evidence type="ECO:0000313" key="6">
    <source>
        <dbReference type="Proteomes" id="UP000033103"/>
    </source>
</evidence>
<dbReference type="InterPro" id="IPR051309">
    <property type="entry name" value="ABCF_ATPase"/>
</dbReference>
<dbReference type="PATRIC" id="fig|1069640.6.peg.88"/>
<dbReference type="InterPro" id="IPR003593">
    <property type="entry name" value="AAA+_ATPase"/>
</dbReference>
<dbReference type="PANTHER" id="PTHR42855">
    <property type="entry name" value="ABC TRANSPORTER ATP-BINDING SUBUNIT"/>
    <property type="match status" value="1"/>
</dbReference>
<dbReference type="InterPro" id="IPR032781">
    <property type="entry name" value="ABC_tran_Xtn"/>
</dbReference>
<dbReference type="RefSeq" id="WP_046328175.1">
    <property type="nucleotide sequence ID" value="NZ_CP011280.1"/>
</dbReference>
<gene>
    <name evidence="5" type="ORF">VC03_00475</name>
</gene>
<dbReference type="InterPro" id="IPR027417">
    <property type="entry name" value="P-loop_NTPase"/>
</dbReference>
<feature type="coiled-coil region" evidence="3">
    <location>
        <begin position="544"/>
        <end position="611"/>
    </location>
</feature>
<evidence type="ECO:0000256" key="3">
    <source>
        <dbReference type="SAM" id="Coils"/>
    </source>
</evidence>
<dbReference type="PROSITE" id="PS50893">
    <property type="entry name" value="ABC_TRANSPORTER_2"/>
    <property type="match status" value="2"/>
</dbReference>
<dbReference type="GO" id="GO:0016887">
    <property type="term" value="F:ATP hydrolysis activity"/>
    <property type="evidence" value="ECO:0007669"/>
    <property type="project" value="InterPro"/>
</dbReference>
<dbReference type="PROSITE" id="PS00211">
    <property type="entry name" value="ABC_TRANSPORTER_1"/>
    <property type="match status" value="2"/>
</dbReference>
<dbReference type="OrthoDB" id="9760950at2"/>
<evidence type="ECO:0000259" key="4">
    <source>
        <dbReference type="PROSITE" id="PS50893"/>
    </source>
</evidence>
<evidence type="ECO:0000313" key="5">
    <source>
        <dbReference type="EMBL" id="AKC95069.1"/>
    </source>
</evidence>
<sequence>MAFIQFNNVYKSFLDKQILKDVSFSINSSDRIGLIGLNGVGKSTIINIILSKEGINSGTVFVDKNINIGYISQVHHFSDENNTVFEELDTVFSELHKVYRKIEKMNLELATNPKLKDELDKLYNIFNANDGYSIDYLLNQVINGLDLTNLKDSLICKLSGGEKTRVSLAKLLLQKPDLLILDEPTNHLDLASIEWLEEFLKKYNKAFLLVSHDRVFLDNVCNKIFEIENMKLHEYSGNFSSFMIQKEMILKGEIKEYEKQQDRIKKLNEYIERNRAGRMAKQARGKQKLLSHLLVHDNPDYTPPKMKLKFEIKNTTSDSVLTLEDVCKNFDNKTLLKDICLKVYKGERIGIIGKNGCGKSTLLKLIANKLSLDSGSIKIAQNAVMGYFDQNVDDLYPDNTILQEINTNINYTQEYLRSMAASFLFKDEDVDKRIKDLSGGEKVRVSFIKLIQKHPNFLLLDEPTNHLDIYSIEILEQALSDFQGTLVVVSHNRHFLDSVCNTIYVLDENGLTKFKGNYNDYKESIKKKTVIEKEKDTKNEYILQKEKSKKISKLKRLISSTEEELEKIGKRKSEINKAMFLPDVAKDIEKLVNLQNELDDLSKKEDTLMEEWQKYSLDLEEENEI</sequence>
<dbReference type="InterPro" id="IPR003439">
    <property type="entry name" value="ABC_transporter-like_ATP-bd"/>
</dbReference>
<dbReference type="GO" id="GO:0005524">
    <property type="term" value="F:ATP binding"/>
    <property type="evidence" value="ECO:0007669"/>
    <property type="project" value="UniProtKB-KW"/>
</dbReference>
<feature type="domain" description="ABC transporter" evidence="4">
    <location>
        <begin position="4"/>
        <end position="254"/>
    </location>
</feature>
<feature type="domain" description="ABC transporter" evidence="4">
    <location>
        <begin position="321"/>
        <end position="533"/>
    </location>
</feature>
<dbReference type="STRING" id="187101.VC03_00475"/>
<proteinExistence type="predicted"/>
<dbReference type="Pfam" id="PF12848">
    <property type="entry name" value="ABC_tran_Xtn"/>
    <property type="match status" value="1"/>
</dbReference>
<keyword evidence="6" id="KW-1185">Reference proteome</keyword>
<reference evidence="5 6" key="1">
    <citation type="journal article" date="2012" name="BMC Genomics">
        <title>Genomic sequence analysis and characterization of Sneathia amnii sp. nov.</title>
        <authorList>
            <consortium name="Vaginal Microbiome Consortium (additional members)"/>
            <person name="Harwich M.D.Jr."/>
            <person name="Serrano M.G."/>
            <person name="Fettweis J.M."/>
            <person name="Alves J.M."/>
            <person name="Reimers M.A."/>
            <person name="Buck G.A."/>
            <person name="Jefferson K.K."/>
        </authorList>
    </citation>
    <scope>NUCLEOTIDE SEQUENCE [LARGE SCALE GENOMIC DNA]</scope>
    <source>
        <strain evidence="5 6">SN35</strain>
    </source>
</reference>
<dbReference type="InterPro" id="IPR017871">
    <property type="entry name" value="ABC_transporter-like_CS"/>
</dbReference>
<dbReference type="KEGG" id="sns:VC03_00475"/>
<dbReference type="SMART" id="SM00382">
    <property type="entry name" value="AAA"/>
    <property type="match status" value="2"/>
</dbReference>
<accession>A0A0E3UTG3</accession>
<dbReference type="Gene3D" id="3.40.50.300">
    <property type="entry name" value="P-loop containing nucleotide triphosphate hydrolases"/>
    <property type="match status" value="2"/>
</dbReference>
<dbReference type="SUPFAM" id="SSF52540">
    <property type="entry name" value="P-loop containing nucleoside triphosphate hydrolases"/>
    <property type="match status" value="2"/>
</dbReference>